<protein>
    <submittedName>
        <fullName evidence="2">Uncharacterized protein</fullName>
    </submittedName>
</protein>
<feature type="transmembrane region" description="Helical" evidence="1">
    <location>
        <begin position="62"/>
        <end position="81"/>
    </location>
</feature>
<dbReference type="Proteomes" id="UP001596099">
    <property type="component" value="Unassembled WGS sequence"/>
</dbReference>
<sequence>MSDAARTGRIRDALRSGRYSDVLVVVTFVVALALTAVHWVGLAVGGALLGVLAPSFWRAVQYGLYLGITVLAAFLVYLWLFGALGEFAGAGQLTWLAIAVALLVPPLAATVRAFG</sequence>
<evidence type="ECO:0000256" key="1">
    <source>
        <dbReference type="SAM" id="Phobius"/>
    </source>
</evidence>
<dbReference type="RefSeq" id="WP_247417417.1">
    <property type="nucleotide sequence ID" value="NZ_JALLGW010000001.1"/>
</dbReference>
<evidence type="ECO:0000313" key="3">
    <source>
        <dbReference type="Proteomes" id="UP001596099"/>
    </source>
</evidence>
<comment type="caution">
    <text evidence="2">The sequence shown here is derived from an EMBL/GenBank/DDBJ whole genome shotgun (WGS) entry which is preliminary data.</text>
</comment>
<dbReference type="AlphaFoldDB" id="A0ABD5RSQ8"/>
<keyword evidence="1" id="KW-1133">Transmembrane helix</keyword>
<dbReference type="EMBL" id="JBHSQH010000001">
    <property type="protein sequence ID" value="MFC5973180.1"/>
    <property type="molecule type" value="Genomic_DNA"/>
</dbReference>
<feature type="transmembrane region" description="Helical" evidence="1">
    <location>
        <begin position="93"/>
        <end position="114"/>
    </location>
</feature>
<proteinExistence type="predicted"/>
<keyword evidence="1" id="KW-0812">Transmembrane</keyword>
<keyword evidence="1" id="KW-0472">Membrane</keyword>
<organism evidence="2 3">
    <name type="scientific">Halomarina salina</name>
    <dbReference type="NCBI Taxonomy" id="1872699"/>
    <lineage>
        <taxon>Archaea</taxon>
        <taxon>Methanobacteriati</taxon>
        <taxon>Methanobacteriota</taxon>
        <taxon>Stenosarchaea group</taxon>
        <taxon>Halobacteria</taxon>
        <taxon>Halobacteriales</taxon>
        <taxon>Natronomonadaceae</taxon>
        <taxon>Halomarina</taxon>
    </lineage>
</organism>
<keyword evidence="3" id="KW-1185">Reference proteome</keyword>
<accession>A0ABD5RSQ8</accession>
<gene>
    <name evidence="2" type="ORF">ACFPYI_17750</name>
</gene>
<evidence type="ECO:0000313" key="2">
    <source>
        <dbReference type="EMBL" id="MFC5973180.1"/>
    </source>
</evidence>
<feature type="transmembrane region" description="Helical" evidence="1">
    <location>
        <begin position="21"/>
        <end position="42"/>
    </location>
</feature>
<name>A0ABD5RSQ8_9EURY</name>
<reference evidence="2 3" key="1">
    <citation type="journal article" date="2019" name="Int. J. Syst. Evol. Microbiol.">
        <title>The Global Catalogue of Microorganisms (GCM) 10K type strain sequencing project: providing services to taxonomists for standard genome sequencing and annotation.</title>
        <authorList>
            <consortium name="The Broad Institute Genomics Platform"/>
            <consortium name="The Broad Institute Genome Sequencing Center for Infectious Disease"/>
            <person name="Wu L."/>
            <person name="Ma J."/>
        </authorList>
    </citation>
    <scope>NUCLEOTIDE SEQUENCE [LARGE SCALE GENOMIC DNA]</scope>
    <source>
        <strain evidence="2 3">CGMCC 1.12543</strain>
    </source>
</reference>